<feature type="compositionally biased region" description="Acidic residues" evidence="1">
    <location>
        <begin position="96"/>
        <end position="105"/>
    </location>
</feature>
<keyword evidence="2" id="KW-0472">Membrane</keyword>
<evidence type="ECO:0000313" key="4">
    <source>
        <dbReference type="Proteomes" id="UP000277928"/>
    </source>
</evidence>
<sequence length="339" mass="38213">MNPRYILAYLQPSNMTKQSVDVTSRNNAVLSSSTKDNKLKSSKVSHGPSRLSHLLSKISQKDKKSSNYYIHAEPPFTSTPDMSSEEDGVEVSYVETDSENDDNSEDTIPTVDSVNARSRVIYVDDGAALNDSTTKSSALADSGSLTEGANAEEETTGTNITACKSSNQQVVQSTTQTQTKIATTDVMANFGSWLKQIWYIVTVSAQLLLTIFVLFWSSMILKILYDDFYNTRPKASMMCSTAEVIDEWLSLDLSESIQCNDNSNTFLQRLHHEVEVSITFLIGQFRFVHAIWVPLAWATVVQFYEEWLQKTVQNARENLNEYYEIIWTSVVKKCYEMIN</sequence>
<keyword evidence="2" id="KW-1133">Transmembrane helix</keyword>
<keyword evidence="2" id="KW-0812">Transmembrane</keyword>
<protein>
    <submittedName>
        <fullName evidence="3">Uncharacterized protein</fullName>
    </submittedName>
</protein>
<gene>
    <name evidence="3" type="ORF">NLS_LOCUS3967</name>
</gene>
<feature type="transmembrane region" description="Helical" evidence="2">
    <location>
        <begin position="197"/>
        <end position="225"/>
    </location>
</feature>
<accession>A0A3P6T4T2</accession>
<dbReference type="EMBL" id="UYRX01000234">
    <property type="protein sequence ID" value="VDK78159.1"/>
    <property type="molecule type" value="Genomic_DNA"/>
</dbReference>
<feature type="compositionally biased region" description="Polar residues" evidence="1">
    <location>
        <begin position="132"/>
        <end position="145"/>
    </location>
</feature>
<feature type="region of interest" description="Disordered" evidence="1">
    <location>
        <begin position="132"/>
        <end position="154"/>
    </location>
</feature>
<name>A0A3P6T4T2_LITSI</name>
<dbReference type="OrthoDB" id="5869995at2759"/>
<evidence type="ECO:0000313" key="3">
    <source>
        <dbReference type="EMBL" id="VDK78159.1"/>
    </source>
</evidence>
<organism evidence="3 4">
    <name type="scientific">Litomosoides sigmodontis</name>
    <name type="common">Filarial nematode worm</name>
    <dbReference type="NCBI Taxonomy" id="42156"/>
    <lineage>
        <taxon>Eukaryota</taxon>
        <taxon>Metazoa</taxon>
        <taxon>Ecdysozoa</taxon>
        <taxon>Nematoda</taxon>
        <taxon>Chromadorea</taxon>
        <taxon>Rhabditida</taxon>
        <taxon>Spirurina</taxon>
        <taxon>Spiruromorpha</taxon>
        <taxon>Filarioidea</taxon>
        <taxon>Onchocercidae</taxon>
        <taxon>Litomosoides</taxon>
    </lineage>
</organism>
<evidence type="ECO:0000256" key="1">
    <source>
        <dbReference type="SAM" id="MobiDB-lite"/>
    </source>
</evidence>
<feature type="region of interest" description="Disordered" evidence="1">
    <location>
        <begin position="71"/>
        <end position="109"/>
    </location>
</feature>
<dbReference type="AlphaFoldDB" id="A0A3P6T4T2"/>
<keyword evidence="4" id="KW-1185">Reference proteome</keyword>
<reference evidence="3 4" key="1">
    <citation type="submission" date="2018-08" db="EMBL/GenBank/DDBJ databases">
        <authorList>
            <person name="Laetsch R D."/>
            <person name="Stevens L."/>
            <person name="Kumar S."/>
            <person name="Blaxter L. M."/>
        </authorList>
    </citation>
    <scope>NUCLEOTIDE SEQUENCE [LARGE SCALE GENOMIC DNA]</scope>
</reference>
<proteinExistence type="predicted"/>
<dbReference type="STRING" id="42156.A0A3P6T4T2"/>
<dbReference type="OMA" id="MIYVDSA"/>
<evidence type="ECO:0000256" key="2">
    <source>
        <dbReference type="SAM" id="Phobius"/>
    </source>
</evidence>
<dbReference type="Proteomes" id="UP000277928">
    <property type="component" value="Unassembled WGS sequence"/>
</dbReference>